<evidence type="ECO:0000256" key="1">
    <source>
        <dbReference type="ARBA" id="ARBA00004613"/>
    </source>
</evidence>
<dbReference type="OMA" id="THRDNDI"/>
<dbReference type="InterPro" id="IPR020190">
    <property type="entry name" value="Procorazonin"/>
</dbReference>
<evidence type="ECO:0000256" key="9">
    <source>
        <dbReference type="ARBA" id="ARBA00023320"/>
    </source>
</evidence>
<evidence type="ECO:0000256" key="2">
    <source>
        <dbReference type="ARBA" id="ARBA00009635"/>
    </source>
</evidence>
<dbReference type="AlphaFoldDB" id="A0A0M3QX83"/>
<evidence type="ECO:0000256" key="8">
    <source>
        <dbReference type="ARBA" id="ARBA00023283"/>
    </source>
</evidence>
<proteinExistence type="inferred from homology"/>
<keyword evidence="9" id="KW-0527">Neuropeptide</keyword>
<comment type="subcellular location">
    <subcellularLocation>
        <location evidence="1">Secreted</location>
    </subcellularLocation>
</comment>
<evidence type="ECO:0000313" key="12">
    <source>
        <dbReference type="EMBL" id="ALC45483.1"/>
    </source>
</evidence>
<evidence type="ECO:0000256" key="7">
    <source>
        <dbReference type="ARBA" id="ARBA00022815"/>
    </source>
</evidence>
<dbReference type="GO" id="GO:0071858">
    <property type="term" value="F:corazonin receptor binding"/>
    <property type="evidence" value="ECO:0007669"/>
    <property type="project" value="InterPro"/>
</dbReference>
<organism evidence="12 13">
    <name type="scientific">Drosophila busckii</name>
    <name type="common">Fruit fly</name>
    <dbReference type="NCBI Taxonomy" id="30019"/>
    <lineage>
        <taxon>Eukaryota</taxon>
        <taxon>Metazoa</taxon>
        <taxon>Ecdysozoa</taxon>
        <taxon>Arthropoda</taxon>
        <taxon>Hexapoda</taxon>
        <taxon>Insecta</taxon>
        <taxon>Pterygota</taxon>
        <taxon>Neoptera</taxon>
        <taxon>Endopterygota</taxon>
        <taxon>Diptera</taxon>
        <taxon>Brachycera</taxon>
        <taxon>Muscomorpha</taxon>
        <taxon>Ephydroidea</taxon>
        <taxon>Drosophilidae</taxon>
        <taxon>Drosophila</taxon>
    </lineage>
</organism>
<keyword evidence="5" id="KW-0165">Cleavage on pair of basic residues</keyword>
<dbReference type="GO" id="GO:0007218">
    <property type="term" value="P:neuropeptide signaling pathway"/>
    <property type="evidence" value="ECO:0007669"/>
    <property type="project" value="UniProtKB-KW"/>
</dbReference>
<evidence type="ECO:0000256" key="5">
    <source>
        <dbReference type="ARBA" id="ARBA00022685"/>
    </source>
</evidence>
<keyword evidence="13" id="KW-1185">Reference proteome</keyword>
<dbReference type="Proteomes" id="UP000494163">
    <property type="component" value="Chromosome 3R"/>
</dbReference>
<dbReference type="Pfam" id="PF17308">
    <property type="entry name" value="Corazonin"/>
    <property type="match status" value="1"/>
</dbReference>
<gene>
    <name evidence="12" type="ORF">Dbus_chr3Rg233</name>
</gene>
<sequence>MFRLLLLPLFFFTLSMVCMGQTFQYSRGWTNGKRASSLTATPLNNGHNVGLADLYDFQDSPIDRRMERCLMQLQHFLHHAPGNGFSRPEPERDSELRDMKIRSRIVANSNHNDNNLFTSPNRQSNEIFEALNTSGSDAIDPNDYNKH</sequence>
<keyword evidence="4" id="KW-0964">Secreted</keyword>
<keyword evidence="8" id="KW-0873">Pyrrolidone carboxylic acid</keyword>
<evidence type="ECO:0000256" key="10">
    <source>
        <dbReference type="ARBA" id="ARBA00024842"/>
    </source>
</evidence>
<dbReference type="GO" id="GO:0005576">
    <property type="term" value="C:extracellular region"/>
    <property type="evidence" value="ECO:0007669"/>
    <property type="project" value="UniProtKB-SubCell"/>
</dbReference>
<dbReference type="GO" id="GO:0045823">
    <property type="term" value="P:positive regulation of heart contraction"/>
    <property type="evidence" value="ECO:0007669"/>
    <property type="project" value="InterPro"/>
</dbReference>
<comment type="similarity">
    <text evidence="2">Belongs to the corazonin family.</text>
</comment>
<evidence type="ECO:0000256" key="4">
    <source>
        <dbReference type="ARBA" id="ARBA00022525"/>
    </source>
</evidence>
<evidence type="ECO:0000256" key="3">
    <source>
        <dbReference type="ARBA" id="ARBA00014144"/>
    </source>
</evidence>
<name>A0A0M3QX83_DROBS</name>
<dbReference type="STRING" id="30019.A0A0M3QX83"/>
<reference evidence="12 13" key="1">
    <citation type="submission" date="2015-08" db="EMBL/GenBank/DDBJ databases">
        <title>Ancestral chromatin configuration constrains chromatin evolution on differentiating sex chromosomes in Drosophila.</title>
        <authorList>
            <person name="Zhou Q."/>
            <person name="Bachtrog D."/>
        </authorList>
    </citation>
    <scope>NUCLEOTIDE SEQUENCE [LARGE SCALE GENOMIC DNA]</scope>
    <source>
        <tissue evidence="12">Whole larvae</tissue>
    </source>
</reference>
<comment type="function">
    <text evidence="10">Cardioactive peptide. Corazonin is probably involved in the physiological regulation of the heart beat. Clock (Clk) and cycle (cyc) proteins negatively regulate Crz transcription in a cell-specific manner.</text>
</comment>
<feature type="signal peptide" evidence="11">
    <location>
        <begin position="1"/>
        <end position="20"/>
    </location>
</feature>
<evidence type="ECO:0000313" key="13">
    <source>
        <dbReference type="Proteomes" id="UP000494163"/>
    </source>
</evidence>
<protein>
    <recommendedName>
        <fullName evidence="3">Pro-corazonin</fullName>
    </recommendedName>
</protein>
<evidence type="ECO:0000256" key="11">
    <source>
        <dbReference type="SAM" id="SignalP"/>
    </source>
</evidence>
<dbReference type="EMBL" id="CP012526">
    <property type="protein sequence ID" value="ALC45483.1"/>
    <property type="molecule type" value="Genomic_DNA"/>
</dbReference>
<accession>A0A0M3QX83</accession>
<feature type="chain" id="PRO_5005788070" description="Pro-corazonin" evidence="11">
    <location>
        <begin position="21"/>
        <end position="147"/>
    </location>
</feature>
<dbReference type="OrthoDB" id="6436322at2759"/>
<keyword evidence="6 11" id="KW-0732">Signal</keyword>
<keyword evidence="7" id="KW-0027">Amidation</keyword>
<evidence type="ECO:0000256" key="6">
    <source>
        <dbReference type="ARBA" id="ARBA00022729"/>
    </source>
</evidence>